<reference evidence="4 5" key="1">
    <citation type="journal article" date="2014" name="Front. Microbiol.">
        <title>Population and genomic analysis of the genus Halorubrum.</title>
        <authorList>
            <person name="Fullmer M.S."/>
            <person name="Soucy S.M."/>
            <person name="Swithers K.S."/>
            <person name="Makkay A.M."/>
            <person name="Wheeler R."/>
            <person name="Ventosa A."/>
            <person name="Gogarten J.P."/>
            <person name="Papke R.T."/>
        </authorList>
    </citation>
    <scope>NUCLEOTIDE SEQUENCE [LARGE SCALE GENOMIC DNA]</scope>
    <source>
        <strain evidence="3 5">Ec15</strain>
        <strain evidence="2 4">LD3</strain>
    </source>
</reference>
<evidence type="ECO:0000313" key="2">
    <source>
        <dbReference type="EMBL" id="OYR59287.1"/>
    </source>
</evidence>
<name>A0A256IT42_HALEZ</name>
<dbReference type="Proteomes" id="UP000216409">
    <property type="component" value="Unassembled WGS sequence"/>
</dbReference>
<evidence type="ECO:0000256" key="1">
    <source>
        <dbReference type="SAM" id="MobiDB-lite"/>
    </source>
</evidence>
<dbReference type="AlphaFoldDB" id="A0A256IT42"/>
<feature type="region of interest" description="Disordered" evidence="1">
    <location>
        <begin position="1"/>
        <end position="120"/>
    </location>
</feature>
<accession>A0A256IT42</accession>
<evidence type="ECO:0000313" key="4">
    <source>
        <dbReference type="Proteomes" id="UP000216409"/>
    </source>
</evidence>
<comment type="caution">
    <text evidence="2">The sequence shown here is derived from an EMBL/GenBank/DDBJ whole genome shotgun (WGS) entry which is preliminary data.</text>
</comment>
<sequence length="120" mass="11933">MGLLDTLRSWLGLGGDGDGDADGDGDPHANAEVDTPAADETDGSAADETGTEAAAEPKLDPSGVTETRVESTDSAVDALKQARNEGGDDDTGATPADGPSVGADPSTERRDSDASADDDS</sequence>
<dbReference type="EMBL" id="NHPD01000022">
    <property type="protein sequence ID" value="OYR74823.1"/>
    <property type="molecule type" value="Genomic_DNA"/>
</dbReference>
<proteinExistence type="predicted"/>
<organism evidence="2 4">
    <name type="scientific">Halorubrum ezzemoulense</name>
    <name type="common">Halorubrum chaoviator</name>
    <dbReference type="NCBI Taxonomy" id="337243"/>
    <lineage>
        <taxon>Archaea</taxon>
        <taxon>Methanobacteriati</taxon>
        <taxon>Methanobacteriota</taxon>
        <taxon>Stenosarchaea group</taxon>
        <taxon>Halobacteria</taxon>
        <taxon>Halobacteriales</taxon>
        <taxon>Haloferacaceae</taxon>
        <taxon>Halorubrum</taxon>
    </lineage>
</organism>
<feature type="compositionally biased region" description="Low complexity" evidence="1">
    <location>
        <begin position="46"/>
        <end position="56"/>
    </location>
</feature>
<gene>
    <name evidence="3" type="ORF">DJ76_04940</name>
    <name evidence="2" type="ORF">DJ83_13215</name>
</gene>
<dbReference type="EMBL" id="NHOW01000151">
    <property type="protein sequence ID" value="OYR59287.1"/>
    <property type="molecule type" value="Genomic_DNA"/>
</dbReference>
<dbReference type="RefSeq" id="WP_094494668.1">
    <property type="nucleotide sequence ID" value="NZ_NHOW01000151.1"/>
</dbReference>
<evidence type="ECO:0000313" key="5">
    <source>
        <dbReference type="Proteomes" id="UP000216925"/>
    </source>
</evidence>
<protein>
    <submittedName>
        <fullName evidence="2">Uncharacterized protein</fullName>
    </submittedName>
</protein>
<dbReference type="Proteomes" id="UP000216925">
    <property type="component" value="Unassembled WGS sequence"/>
</dbReference>
<evidence type="ECO:0000313" key="3">
    <source>
        <dbReference type="EMBL" id="OYR74823.1"/>
    </source>
</evidence>
<reference evidence="2" key="2">
    <citation type="submission" date="2017-05" db="EMBL/GenBank/DDBJ databases">
        <authorList>
            <person name="Song R."/>
            <person name="Chenine A.L."/>
            <person name="Ruprecht R.M."/>
        </authorList>
    </citation>
    <scope>NUCLEOTIDE SEQUENCE</scope>
    <source>
        <strain evidence="3">Ec15</strain>
        <strain evidence="2">LD3</strain>
    </source>
</reference>